<dbReference type="RefSeq" id="WP_286593667.1">
    <property type="nucleotide sequence ID" value="NZ_JACANB010000003.1"/>
</dbReference>
<feature type="region of interest" description="Disordered" evidence="1">
    <location>
        <begin position="62"/>
        <end position="83"/>
    </location>
</feature>
<comment type="caution">
    <text evidence="2">The sequence shown here is derived from an EMBL/GenBank/DDBJ whole genome shotgun (WGS) entry which is preliminary data.</text>
</comment>
<evidence type="ECO:0000313" key="3">
    <source>
        <dbReference type="Proteomes" id="UP001173465"/>
    </source>
</evidence>
<sequence>MIPSRKKDIQPEQKRFYVHSNTLVHLELQKEAYRRGLNPWDLGGLVIQQWIEAGFPNLAPVESQNPCPSPCSSVAESTSGGQK</sequence>
<accession>A0AAW7DTH4</accession>
<evidence type="ECO:0000313" key="2">
    <source>
        <dbReference type="EMBL" id="MDM1696298.1"/>
    </source>
</evidence>
<dbReference type="Proteomes" id="UP001173465">
    <property type="component" value="Unassembled WGS sequence"/>
</dbReference>
<gene>
    <name evidence="2" type="ORF">HX099_06430</name>
</gene>
<reference evidence="2" key="2">
    <citation type="journal article" date="2022" name="Sci. Total Environ.">
        <title>Prevalence, transmission, and molecular epidemiology of tet(X)-positive bacteria among humans, animals, and environmental niches in China: An epidemiological, and genomic-based study.</title>
        <authorList>
            <person name="Dong N."/>
            <person name="Zeng Y."/>
            <person name="Cai C."/>
            <person name="Sun C."/>
            <person name="Lu J."/>
            <person name="Liu C."/>
            <person name="Zhou H."/>
            <person name="Sun Q."/>
            <person name="Shu L."/>
            <person name="Wang H."/>
            <person name="Wang Y."/>
            <person name="Wang S."/>
            <person name="Wu C."/>
            <person name="Chan E.W."/>
            <person name="Chen G."/>
            <person name="Shen Z."/>
            <person name="Chen S."/>
            <person name="Zhang R."/>
        </authorList>
    </citation>
    <scope>NUCLEOTIDE SEQUENCE</scope>
    <source>
        <strain evidence="2">DF46-2-2</strain>
    </source>
</reference>
<proteinExistence type="predicted"/>
<dbReference type="EMBL" id="JACANB010000003">
    <property type="protein sequence ID" value="MDM1696298.1"/>
    <property type="molecule type" value="Genomic_DNA"/>
</dbReference>
<name>A0AAW7DTH4_9GAMM</name>
<organism evidence="2 3">
    <name type="scientific">Thiopseudomonas alkaliphila</name>
    <dbReference type="NCBI Taxonomy" id="1697053"/>
    <lineage>
        <taxon>Bacteria</taxon>
        <taxon>Pseudomonadati</taxon>
        <taxon>Pseudomonadota</taxon>
        <taxon>Gammaproteobacteria</taxon>
        <taxon>Pseudomonadales</taxon>
        <taxon>Pseudomonadaceae</taxon>
        <taxon>Thiopseudomonas</taxon>
    </lineage>
</organism>
<protein>
    <submittedName>
        <fullName evidence="2">Uncharacterized protein</fullName>
    </submittedName>
</protein>
<dbReference type="AlphaFoldDB" id="A0AAW7DTH4"/>
<evidence type="ECO:0000256" key="1">
    <source>
        <dbReference type="SAM" id="MobiDB-lite"/>
    </source>
</evidence>
<reference evidence="2" key="1">
    <citation type="submission" date="2020-06" db="EMBL/GenBank/DDBJ databases">
        <authorList>
            <person name="Dong N."/>
        </authorList>
    </citation>
    <scope>NUCLEOTIDE SEQUENCE</scope>
    <source>
        <strain evidence="2">DF46-2-2</strain>
    </source>
</reference>